<evidence type="ECO:0000256" key="4">
    <source>
        <dbReference type="SAM" id="MobiDB-lite"/>
    </source>
</evidence>
<feature type="repeat" description="WD" evidence="3">
    <location>
        <begin position="384"/>
        <end position="425"/>
    </location>
</feature>
<reference evidence="6" key="1">
    <citation type="journal article" date="2016" name="Nat. Commun.">
        <title>The Gonium pectorale genome demonstrates co-option of cell cycle regulation during the evolution of multicellularity.</title>
        <authorList>
            <person name="Hanschen E.R."/>
            <person name="Marriage T.N."/>
            <person name="Ferris P.J."/>
            <person name="Hamaji T."/>
            <person name="Toyoda A."/>
            <person name="Fujiyama A."/>
            <person name="Neme R."/>
            <person name="Noguchi H."/>
            <person name="Minakuchi Y."/>
            <person name="Suzuki M."/>
            <person name="Kawai-Toyooka H."/>
            <person name="Smith D.R."/>
            <person name="Sparks H."/>
            <person name="Anderson J."/>
            <person name="Bakaric R."/>
            <person name="Luria V."/>
            <person name="Karger A."/>
            <person name="Kirschner M.W."/>
            <person name="Durand P.M."/>
            <person name="Michod R.E."/>
            <person name="Nozaki H."/>
            <person name="Olson B.J."/>
        </authorList>
    </citation>
    <scope>NUCLEOTIDE SEQUENCE [LARGE SCALE GENOMIC DNA]</scope>
    <source>
        <strain evidence="6">NIES-2863</strain>
    </source>
</reference>
<dbReference type="EMBL" id="LSYV01000061">
    <property type="protein sequence ID" value="KXZ44948.1"/>
    <property type="molecule type" value="Genomic_DNA"/>
</dbReference>
<feature type="compositionally biased region" description="Low complexity" evidence="4">
    <location>
        <begin position="20"/>
        <end position="34"/>
    </location>
</feature>
<evidence type="ECO:0000256" key="1">
    <source>
        <dbReference type="ARBA" id="ARBA00022574"/>
    </source>
</evidence>
<protein>
    <submittedName>
        <fullName evidence="5">Uncharacterized protein</fullName>
    </submittedName>
</protein>
<proteinExistence type="predicted"/>
<dbReference type="InterPro" id="IPR011047">
    <property type="entry name" value="Quinoprotein_ADH-like_sf"/>
</dbReference>
<keyword evidence="6" id="KW-1185">Reference proteome</keyword>
<feature type="region of interest" description="Disordered" evidence="4">
    <location>
        <begin position="1"/>
        <end position="34"/>
    </location>
</feature>
<gene>
    <name evidence="5" type="ORF">GPECTOR_60g725</name>
</gene>
<dbReference type="Proteomes" id="UP000075714">
    <property type="component" value="Unassembled WGS sequence"/>
</dbReference>
<feature type="repeat" description="WD" evidence="3">
    <location>
        <begin position="342"/>
        <end position="383"/>
    </location>
</feature>
<dbReference type="OrthoDB" id="10264376at2759"/>
<evidence type="ECO:0000313" key="6">
    <source>
        <dbReference type="Proteomes" id="UP000075714"/>
    </source>
</evidence>
<dbReference type="Gene3D" id="2.130.10.10">
    <property type="entry name" value="YVTN repeat-like/Quinoprotein amine dehydrogenase"/>
    <property type="match status" value="3"/>
</dbReference>
<dbReference type="PANTHER" id="PTHR22847">
    <property type="entry name" value="WD40 REPEAT PROTEIN"/>
    <property type="match status" value="1"/>
</dbReference>
<dbReference type="AlphaFoldDB" id="A0A150G545"/>
<dbReference type="SUPFAM" id="SSF50998">
    <property type="entry name" value="Quinoprotein alcohol dehydrogenase-like"/>
    <property type="match status" value="2"/>
</dbReference>
<evidence type="ECO:0000313" key="5">
    <source>
        <dbReference type="EMBL" id="KXZ44948.1"/>
    </source>
</evidence>
<feature type="repeat" description="WD" evidence="3">
    <location>
        <begin position="510"/>
        <end position="544"/>
    </location>
</feature>
<dbReference type="STRING" id="33097.A0A150G545"/>
<keyword evidence="1 3" id="KW-0853">WD repeat</keyword>
<dbReference type="InterPro" id="IPR015943">
    <property type="entry name" value="WD40/YVTN_repeat-like_dom_sf"/>
</dbReference>
<keyword evidence="2" id="KW-0677">Repeat</keyword>
<name>A0A150G545_GONPE</name>
<feature type="repeat" description="WD" evidence="3">
    <location>
        <begin position="468"/>
        <end position="509"/>
    </location>
</feature>
<dbReference type="InterPro" id="IPR001680">
    <property type="entry name" value="WD40_rpt"/>
</dbReference>
<dbReference type="PANTHER" id="PTHR22847:SF637">
    <property type="entry name" value="WD REPEAT DOMAIN 5B"/>
    <property type="match status" value="1"/>
</dbReference>
<dbReference type="PROSITE" id="PS50294">
    <property type="entry name" value="WD_REPEATS_REGION"/>
    <property type="match status" value="2"/>
</dbReference>
<accession>A0A150G545</accession>
<organism evidence="5 6">
    <name type="scientific">Gonium pectorale</name>
    <name type="common">Green alga</name>
    <dbReference type="NCBI Taxonomy" id="33097"/>
    <lineage>
        <taxon>Eukaryota</taxon>
        <taxon>Viridiplantae</taxon>
        <taxon>Chlorophyta</taxon>
        <taxon>core chlorophytes</taxon>
        <taxon>Chlorophyceae</taxon>
        <taxon>CS clade</taxon>
        <taxon>Chlamydomonadales</taxon>
        <taxon>Volvocaceae</taxon>
        <taxon>Gonium</taxon>
    </lineage>
</organism>
<sequence length="544" mass="56543">MRRTDRCRWSNGEAPGGAARGATPPLPHPLGLGPRRFQEHDLEVASLAFSADDRLIATASCLKDAKLVVLDCATGKVVARQALEPGKRISACAWSPAVANGRSYTFATAAGDDLTLWTLDPFTGQLAGQKVVLGSVRREYSSLVFSLDGAWMLCGTNSGDVVAVNVQRRAVQTASPVCNGTVGALILSPDGPAPGGGVAAVAGGRDGSLSTFVLPPPGAAVGPPGASAWRELRAFALERSTNQLSLISSAQPAALTGAAFAAGQPEAVAASGADGSVAVWSTQDFTLQCRAQEPAQAGGALCCVLTQNTIISGWADGHIRCHGRAAGGGTAPPMWIIPGAHSLAHTIGVTAMRLANNGSFLLTGGVGGELRCWDMRSREMAAHMKLHADRITEVAVMADDKHVAAASEDRSWSLWDAGSEKVRTTWRTNTSLRGLAASPDKVSVVTVTTDRKIICWDVRSPEPRWTKVESHGTEAGCVASDNRGGAFATGGADCSVKVWDWQHGAEIAAGTVHTGPVTKVVFGPDDRSLVSVALDGSMAFWQLA</sequence>
<dbReference type="Pfam" id="PF00400">
    <property type="entry name" value="WD40"/>
    <property type="match status" value="5"/>
</dbReference>
<evidence type="ECO:0000256" key="2">
    <source>
        <dbReference type="ARBA" id="ARBA00022737"/>
    </source>
</evidence>
<dbReference type="GO" id="GO:1990234">
    <property type="term" value="C:transferase complex"/>
    <property type="evidence" value="ECO:0007669"/>
    <property type="project" value="UniProtKB-ARBA"/>
</dbReference>
<dbReference type="SMART" id="SM00320">
    <property type="entry name" value="WD40"/>
    <property type="match status" value="9"/>
</dbReference>
<comment type="caution">
    <text evidence="5">The sequence shown here is derived from an EMBL/GenBank/DDBJ whole genome shotgun (WGS) entry which is preliminary data.</text>
</comment>
<dbReference type="PROSITE" id="PS50082">
    <property type="entry name" value="WD_REPEATS_2"/>
    <property type="match status" value="4"/>
</dbReference>
<evidence type="ECO:0000256" key="3">
    <source>
        <dbReference type="PROSITE-ProRule" id="PRU00221"/>
    </source>
</evidence>